<evidence type="ECO:0000256" key="1">
    <source>
        <dbReference type="SAM" id="MobiDB-lite"/>
    </source>
</evidence>
<dbReference type="PANTHER" id="PTHR10395:SF7">
    <property type="entry name" value="5-HYDROXYISOURATE HYDROLASE"/>
    <property type="match status" value="1"/>
</dbReference>
<dbReference type="Pfam" id="PF00576">
    <property type="entry name" value="Transthyretin"/>
    <property type="match status" value="1"/>
</dbReference>
<proteinExistence type="predicted"/>
<evidence type="ECO:0000259" key="2">
    <source>
        <dbReference type="Pfam" id="PF00576"/>
    </source>
</evidence>
<dbReference type="Gene3D" id="2.60.40.180">
    <property type="entry name" value="Transthyretin/hydroxyisourate hydrolase domain"/>
    <property type="match status" value="1"/>
</dbReference>
<protein>
    <recommendedName>
        <fullName evidence="2">Transthyretin/hydroxyisourate hydrolase domain-containing protein</fullName>
    </recommendedName>
</protein>
<feature type="region of interest" description="Disordered" evidence="1">
    <location>
        <begin position="18"/>
        <end position="43"/>
    </location>
</feature>
<feature type="compositionally biased region" description="Basic and acidic residues" evidence="1">
    <location>
        <begin position="19"/>
        <end position="41"/>
    </location>
</feature>
<feature type="domain" description="Transthyretin/hydroxyisourate hydrolase" evidence="2">
    <location>
        <begin position="2"/>
        <end position="107"/>
    </location>
</feature>
<dbReference type="GO" id="GO:0006144">
    <property type="term" value="P:purine nucleobase metabolic process"/>
    <property type="evidence" value="ECO:0007669"/>
    <property type="project" value="TreeGrafter"/>
</dbReference>
<organism evidence="3 4">
    <name type="scientific">Streptomyces alkaliphilus</name>
    <dbReference type="NCBI Taxonomy" id="1472722"/>
    <lineage>
        <taxon>Bacteria</taxon>
        <taxon>Bacillati</taxon>
        <taxon>Actinomycetota</taxon>
        <taxon>Actinomycetes</taxon>
        <taxon>Kitasatosporales</taxon>
        <taxon>Streptomycetaceae</taxon>
        <taxon>Streptomyces</taxon>
    </lineage>
</organism>
<dbReference type="PANTHER" id="PTHR10395">
    <property type="entry name" value="URICASE AND TRANSTHYRETIN-RELATED"/>
    <property type="match status" value="1"/>
</dbReference>
<dbReference type="InterPro" id="IPR023416">
    <property type="entry name" value="Transthyretin/HIU_hydrolase_d"/>
</dbReference>
<dbReference type="AlphaFoldDB" id="A0A7W3Y4J5"/>
<sequence>MLDTARGRPARGVPVVLSTRDRPRGEWRPHAEGTTDADGRCRGFPPLPAGTVEARLVFSTATHPVARVGEDDTPFFPEVAVAFAVTPGEHHHVPLLLAPHGYTVYRGSCGLLSTSDAADDAPS</sequence>
<dbReference type="SUPFAM" id="SSF49472">
    <property type="entry name" value="Transthyretin (synonym: prealbumin)"/>
    <property type="match status" value="1"/>
</dbReference>
<name>A0A7W3Y4J5_9ACTN</name>
<dbReference type="EMBL" id="VKHT01001744">
    <property type="protein sequence ID" value="MBB0247437.1"/>
    <property type="molecule type" value="Genomic_DNA"/>
</dbReference>
<dbReference type="Proteomes" id="UP000538929">
    <property type="component" value="Unassembled WGS sequence"/>
</dbReference>
<reference evidence="4" key="1">
    <citation type="submission" date="2019-10" db="EMBL/GenBank/DDBJ databases">
        <title>Streptomyces sp. nov., a novel actinobacterium isolated from alkaline environment.</title>
        <authorList>
            <person name="Golinska P."/>
        </authorList>
    </citation>
    <scope>NUCLEOTIDE SEQUENCE [LARGE SCALE GENOMIC DNA]</scope>
    <source>
        <strain evidence="4">DSM 42118</strain>
    </source>
</reference>
<gene>
    <name evidence="3" type="ORF">FNQ90_25770</name>
</gene>
<comment type="caution">
    <text evidence="3">The sequence shown here is derived from an EMBL/GenBank/DDBJ whole genome shotgun (WGS) entry which is preliminary data.</text>
</comment>
<feature type="non-terminal residue" evidence="3">
    <location>
        <position position="123"/>
    </location>
</feature>
<keyword evidence="4" id="KW-1185">Reference proteome</keyword>
<evidence type="ECO:0000313" key="3">
    <source>
        <dbReference type="EMBL" id="MBB0247437.1"/>
    </source>
</evidence>
<accession>A0A7W3Y4J5</accession>
<evidence type="ECO:0000313" key="4">
    <source>
        <dbReference type="Proteomes" id="UP000538929"/>
    </source>
</evidence>
<dbReference type="InterPro" id="IPR036817">
    <property type="entry name" value="Transthyretin/HIU_hydrolase_sf"/>
</dbReference>